<sequence>MAEFEVVRRVVVSADPTHIHTLIDNFREWTKWSPWEDLDPQLQRTYSGAPSGVGAHYAWSGNRKAGAGNMEIVSDAEREIGIRLEFLKPFKATNQVDFELNPTESGATEVVWRMTGQQQGLMALIGKVIPMDRMVGKDFEKGLTRLKATAEA</sequence>
<dbReference type="EMBL" id="JBIRYO010000010">
    <property type="protein sequence ID" value="MFI2475237.1"/>
    <property type="molecule type" value="Genomic_DNA"/>
</dbReference>
<dbReference type="Gene3D" id="3.30.530.20">
    <property type="match status" value="1"/>
</dbReference>
<dbReference type="InterPro" id="IPR023393">
    <property type="entry name" value="START-like_dom_sf"/>
</dbReference>
<comment type="caution">
    <text evidence="1">The sequence shown here is derived from an EMBL/GenBank/DDBJ whole genome shotgun (WGS) entry which is preliminary data.</text>
</comment>
<dbReference type="Pfam" id="PF10604">
    <property type="entry name" value="Polyketide_cyc2"/>
    <property type="match status" value="1"/>
</dbReference>
<dbReference type="SUPFAM" id="SSF55961">
    <property type="entry name" value="Bet v1-like"/>
    <property type="match status" value="1"/>
</dbReference>
<protein>
    <submittedName>
        <fullName evidence="1">SRPBCC family protein</fullName>
    </submittedName>
</protein>
<dbReference type="RefSeq" id="WP_357405707.1">
    <property type="nucleotide sequence ID" value="NZ_JBEYCD010000007.1"/>
</dbReference>
<accession>A0ABW7X2A4</accession>
<dbReference type="CDD" id="cd07818">
    <property type="entry name" value="SRPBCC_1"/>
    <property type="match status" value="1"/>
</dbReference>
<gene>
    <name evidence="1" type="ORF">ACH49W_17830</name>
</gene>
<organism evidence="1 2">
    <name type="scientific">Nocardia xishanensis</name>
    <dbReference type="NCBI Taxonomy" id="238964"/>
    <lineage>
        <taxon>Bacteria</taxon>
        <taxon>Bacillati</taxon>
        <taxon>Actinomycetota</taxon>
        <taxon>Actinomycetes</taxon>
        <taxon>Mycobacteriales</taxon>
        <taxon>Nocardiaceae</taxon>
        <taxon>Nocardia</taxon>
    </lineage>
</organism>
<dbReference type="InterPro" id="IPR019587">
    <property type="entry name" value="Polyketide_cyclase/dehydratase"/>
</dbReference>
<keyword evidence="2" id="KW-1185">Reference proteome</keyword>
<evidence type="ECO:0000313" key="2">
    <source>
        <dbReference type="Proteomes" id="UP001611415"/>
    </source>
</evidence>
<dbReference type="Proteomes" id="UP001611415">
    <property type="component" value="Unassembled WGS sequence"/>
</dbReference>
<evidence type="ECO:0000313" key="1">
    <source>
        <dbReference type="EMBL" id="MFI2475237.1"/>
    </source>
</evidence>
<name>A0ABW7X2A4_9NOCA</name>
<reference evidence="1 2" key="1">
    <citation type="submission" date="2024-10" db="EMBL/GenBank/DDBJ databases">
        <title>The Natural Products Discovery Center: Release of the First 8490 Sequenced Strains for Exploring Actinobacteria Biosynthetic Diversity.</title>
        <authorList>
            <person name="Kalkreuter E."/>
            <person name="Kautsar S.A."/>
            <person name="Yang D."/>
            <person name="Bader C.D."/>
            <person name="Teijaro C.N."/>
            <person name="Fluegel L."/>
            <person name="Davis C.M."/>
            <person name="Simpson J.R."/>
            <person name="Lauterbach L."/>
            <person name="Steele A.D."/>
            <person name="Gui C."/>
            <person name="Meng S."/>
            <person name="Li G."/>
            <person name="Viehrig K."/>
            <person name="Ye F."/>
            <person name="Su P."/>
            <person name="Kiefer A.F."/>
            <person name="Nichols A."/>
            <person name="Cepeda A.J."/>
            <person name="Yan W."/>
            <person name="Fan B."/>
            <person name="Jiang Y."/>
            <person name="Adhikari A."/>
            <person name="Zheng C.-J."/>
            <person name="Schuster L."/>
            <person name="Cowan T.M."/>
            <person name="Smanski M.J."/>
            <person name="Chevrette M.G."/>
            <person name="De Carvalho L.P.S."/>
            <person name="Shen B."/>
        </authorList>
    </citation>
    <scope>NUCLEOTIDE SEQUENCE [LARGE SCALE GENOMIC DNA]</scope>
    <source>
        <strain evidence="1 2">NPDC019275</strain>
    </source>
</reference>
<proteinExistence type="predicted"/>